<gene>
    <name evidence="1" type="ORF">SAMN05444340_12118</name>
</gene>
<evidence type="ECO:0000313" key="1">
    <source>
        <dbReference type="EMBL" id="SDY84735.1"/>
    </source>
</evidence>
<dbReference type="AlphaFoldDB" id="A0A1H3N8D2"/>
<name>A0A1H3N8D2_9RHOB</name>
<dbReference type="Proteomes" id="UP000199286">
    <property type="component" value="Unassembled WGS sequence"/>
</dbReference>
<organism evidence="1 2">
    <name type="scientific">Citreimonas salinaria</name>
    <dbReference type="NCBI Taxonomy" id="321339"/>
    <lineage>
        <taxon>Bacteria</taxon>
        <taxon>Pseudomonadati</taxon>
        <taxon>Pseudomonadota</taxon>
        <taxon>Alphaproteobacteria</taxon>
        <taxon>Rhodobacterales</taxon>
        <taxon>Roseobacteraceae</taxon>
        <taxon>Citreimonas</taxon>
    </lineage>
</organism>
<reference evidence="1 2" key="1">
    <citation type="submission" date="2016-10" db="EMBL/GenBank/DDBJ databases">
        <authorList>
            <person name="de Groot N.N."/>
        </authorList>
    </citation>
    <scope>NUCLEOTIDE SEQUENCE [LARGE SCALE GENOMIC DNA]</scope>
    <source>
        <strain evidence="1 2">DSM 26880</strain>
    </source>
</reference>
<accession>A0A1H3N8D2</accession>
<dbReference type="EMBL" id="FNPF01000021">
    <property type="protein sequence ID" value="SDY84735.1"/>
    <property type="molecule type" value="Genomic_DNA"/>
</dbReference>
<keyword evidence="2" id="KW-1185">Reference proteome</keyword>
<evidence type="ECO:0000313" key="2">
    <source>
        <dbReference type="Proteomes" id="UP000199286"/>
    </source>
</evidence>
<dbReference type="InterPro" id="IPR036388">
    <property type="entry name" value="WH-like_DNA-bd_sf"/>
</dbReference>
<sequence>MHISSMTNSQLLQAYASLAGEDCEAFDGPSPQEAILHDLTERFERLINSASRGMRNAGVIPPEDIRQEAVNGFLIAVEQEAQNINSGENPDLDSFPGFARTIISRHLFHAFGNANSVISMPTSGSVIAIKRSLIRRQSAGGSPAEIINDVAVQHGVPVSSVERVFVAMSPAAAYNTCENGGEDESGHVVAIADAQASGMIEDEEQRAQQAWLKDAFSELTDFEREVVKCFYGFGDYDRDERMTYAEVERILIARGMKTDRGGPITKNAVISSADRAMKRLKRAAQKSRYAYLKAA</sequence>
<dbReference type="RefSeq" id="WP_089885692.1">
    <property type="nucleotide sequence ID" value="NZ_FNPF01000021.1"/>
</dbReference>
<keyword evidence="1" id="KW-0240">DNA-directed RNA polymerase</keyword>
<dbReference type="STRING" id="321339.SAMN05444340_12118"/>
<proteinExistence type="predicted"/>
<dbReference type="GO" id="GO:0000428">
    <property type="term" value="C:DNA-directed RNA polymerase complex"/>
    <property type="evidence" value="ECO:0007669"/>
    <property type="project" value="UniProtKB-KW"/>
</dbReference>
<keyword evidence="1" id="KW-0804">Transcription</keyword>
<dbReference type="Gene3D" id="1.10.10.10">
    <property type="entry name" value="Winged helix-like DNA-binding domain superfamily/Winged helix DNA-binding domain"/>
    <property type="match status" value="1"/>
</dbReference>
<protein>
    <submittedName>
        <fullName evidence="1">DNA-directed RNA polymerase specialized sigma subunit</fullName>
    </submittedName>
</protein>